<proteinExistence type="inferred from homology"/>
<evidence type="ECO:0008006" key="5">
    <source>
        <dbReference type="Google" id="ProtNLM"/>
    </source>
</evidence>
<dbReference type="OrthoDB" id="424985at2"/>
<evidence type="ECO:0000256" key="1">
    <source>
        <dbReference type="ARBA" id="ARBA00009846"/>
    </source>
</evidence>
<sequence>MQRTRLNTLADVALTRIDRFFSNPWRRISLILIGVLFGFFAGSALSTTAGQAAEWDIIAAGFVLLFVEFVSRIFYRRERRSLFLEVLNFFKIGMIYSLFLEAFKLGS</sequence>
<dbReference type="STRING" id="1921803.NIES593_15780"/>
<keyword evidence="2" id="KW-0472">Membrane</keyword>
<reference evidence="3 4" key="1">
    <citation type="submission" date="2016-11" db="EMBL/GenBank/DDBJ databases">
        <title>Draft Genome Sequences of Nine Cyanobacterial Strains from Diverse Habitats.</title>
        <authorList>
            <person name="Zhu T."/>
            <person name="Hou S."/>
            <person name="Lu X."/>
            <person name="Hess W.R."/>
        </authorList>
    </citation>
    <scope>NUCLEOTIDE SEQUENCE [LARGE SCALE GENOMIC DNA]</scope>
    <source>
        <strain evidence="3 4">NIES-593</strain>
    </source>
</reference>
<feature type="transmembrane region" description="Helical" evidence="2">
    <location>
        <begin position="57"/>
        <end position="75"/>
    </location>
</feature>
<gene>
    <name evidence="3" type="ORF">NIES593_15780</name>
</gene>
<comment type="similarity">
    <text evidence="1">Belongs to the ycf20 family.</text>
</comment>
<feature type="transmembrane region" description="Helical" evidence="2">
    <location>
        <begin position="82"/>
        <end position="100"/>
    </location>
</feature>
<dbReference type="EMBL" id="MRCB01000020">
    <property type="protein sequence ID" value="OKH21452.1"/>
    <property type="molecule type" value="Genomic_DNA"/>
</dbReference>
<dbReference type="InterPro" id="IPR007572">
    <property type="entry name" value="Uncharacterised_Ycf20"/>
</dbReference>
<feature type="transmembrane region" description="Helical" evidence="2">
    <location>
        <begin position="28"/>
        <end position="45"/>
    </location>
</feature>
<keyword evidence="2" id="KW-1133">Transmembrane helix</keyword>
<dbReference type="Pfam" id="PF04483">
    <property type="entry name" value="DUF565"/>
    <property type="match status" value="1"/>
</dbReference>
<keyword evidence="4" id="KW-1185">Reference proteome</keyword>
<accession>A0A1U7HCX3</accession>
<evidence type="ECO:0000313" key="4">
    <source>
        <dbReference type="Proteomes" id="UP000186868"/>
    </source>
</evidence>
<dbReference type="Proteomes" id="UP000186868">
    <property type="component" value="Unassembled WGS sequence"/>
</dbReference>
<dbReference type="PANTHER" id="PTHR33787">
    <property type="match status" value="1"/>
</dbReference>
<dbReference type="RefSeq" id="WP_015142723.1">
    <property type="nucleotide sequence ID" value="NZ_MRCB01000020.1"/>
</dbReference>
<dbReference type="AlphaFoldDB" id="A0A1U7HCX3"/>
<protein>
    <recommendedName>
        <fullName evidence="5">DUF565 domain-containing protein</fullName>
    </recommendedName>
</protein>
<name>A0A1U7HCX3_9CYAN</name>
<organism evidence="3 4">
    <name type="scientific">Hydrococcus rivularis NIES-593</name>
    <dbReference type="NCBI Taxonomy" id="1921803"/>
    <lineage>
        <taxon>Bacteria</taxon>
        <taxon>Bacillati</taxon>
        <taxon>Cyanobacteriota</taxon>
        <taxon>Cyanophyceae</taxon>
        <taxon>Pleurocapsales</taxon>
        <taxon>Hydrococcaceae</taxon>
        <taxon>Hydrococcus</taxon>
    </lineage>
</organism>
<evidence type="ECO:0000313" key="3">
    <source>
        <dbReference type="EMBL" id="OKH21452.1"/>
    </source>
</evidence>
<dbReference type="PANTHER" id="PTHR33787:SF5">
    <property type="entry name" value="YCF20-LIKE PROTEIN"/>
    <property type="match status" value="1"/>
</dbReference>
<keyword evidence="2" id="KW-0812">Transmembrane</keyword>
<evidence type="ECO:0000256" key="2">
    <source>
        <dbReference type="SAM" id="Phobius"/>
    </source>
</evidence>
<comment type="caution">
    <text evidence="3">The sequence shown here is derived from an EMBL/GenBank/DDBJ whole genome shotgun (WGS) entry which is preliminary data.</text>
</comment>